<sequence>MKAGQLLFDDLFETNPRTGMITFNHKRMVLVSVEALGLLRRDLINTLGMERAKGFLMRYGWEWGKKDGESVASMYNWKNIKELMLAGPMLHTLEGVVTVEPDQIKLTEDSIHFTGFWRNSFEAQEHIEYYGLGNDEVCWILVGYASGYLTSTFGKDVIAYEEMCVGKGDPTCRFAAKTVAELEEEKKAGLSYYKAESLLSELDLAYKELNEINQNIIESDKIQQNLTYFLLEDRPLSETIQFLGDTIQRSLVIDYYNKEIESAFLNEEDKFIYHNWADKSIYNEERKNDISTFPIRANNINLGRLVVIGKERMSHRDQLVINRALSVFTIQMYHDWKIARSLWRKKENFFEEILNNFDSKDFEKFSHLFHFHPCDINRVISIKVEPSENRKEVMQLLKLAPAFSNKDIFANDEYIHMVLTKEEAENSLEVASDILVHLGSEFNTLRFYIGIGRESNNFPTLKKSYEDAKYISEFIHLTNPSESIISLYEDVATVMMFLKGTDQNDLIAFYKRTIGGLIEYDQSNQSNFLITLKTYLDNNGNLQQTADELHLSIAGLRYRLERIECLCNVNLKTGEGRFNCQLALQIYFAITINQNQYIERSDIHLM</sequence>
<keyword evidence="3" id="KW-1185">Reference proteome</keyword>
<dbReference type="InterPro" id="IPR024096">
    <property type="entry name" value="NO_sig/Golgi_transp_ligand-bd"/>
</dbReference>
<evidence type="ECO:0000259" key="1">
    <source>
        <dbReference type="SMART" id="SM00989"/>
    </source>
</evidence>
<dbReference type="InterPro" id="IPR004096">
    <property type="entry name" value="V4R"/>
</dbReference>
<dbReference type="InterPro" id="IPR025736">
    <property type="entry name" value="PucR_C-HTH_dom"/>
</dbReference>
<dbReference type="InterPro" id="IPR051448">
    <property type="entry name" value="CdaR-like_regulators"/>
</dbReference>
<dbReference type="InterPro" id="IPR042070">
    <property type="entry name" value="PucR_C-HTH_sf"/>
</dbReference>
<dbReference type="SUPFAM" id="SSF111126">
    <property type="entry name" value="Ligand-binding domain in the NO signalling and Golgi transport"/>
    <property type="match status" value="1"/>
</dbReference>
<gene>
    <name evidence="2" type="ORF">J1TS3_06770</name>
</gene>
<evidence type="ECO:0000313" key="2">
    <source>
        <dbReference type="EMBL" id="GIN19543.1"/>
    </source>
</evidence>
<feature type="domain" description="4-vinyl reductase 4VR" evidence="1">
    <location>
        <begin position="116"/>
        <end position="178"/>
    </location>
</feature>
<organism evidence="2 3">
    <name type="scientific">Siminovitchia fordii</name>
    <dbReference type="NCBI Taxonomy" id="254759"/>
    <lineage>
        <taxon>Bacteria</taxon>
        <taxon>Bacillati</taxon>
        <taxon>Bacillota</taxon>
        <taxon>Bacilli</taxon>
        <taxon>Bacillales</taxon>
        <taxon>Bacillaceae</taxon>
        <taxon>Siminovitchia</taxon>
    </lineage>
</organism>
<dbReference type="SMART" id="SM00989">
    <property type="entry name" value="V4R"/>
    <property type="match status" value="1"/>
</dbReference>
<comment type="caution">
    <text evidence="2">The sequence shown here is derived from an EMBL/GenBank/DDBJ whole genome shotgun (WGS) entry which is preliminary data.</text>
</comment>
<dbReference type="PANTHER" id="PTHR33744:SF1">
    <property type="entry name" value="DNA-BINDING TRANSCRIPTIONAL ACTIVATOR ADER"/>
    <property type="match status" value="1"/>
</dbReference>
<dbReference type="PANTHER" id="PTHR33744">
    <property type="entry name" value="CARBOHYDRATE DIACID REGULATOR"/>
    <property type="match status" value="1"/>
</dbReference>
<reference evidence="2 3" key="1">
    <citation type="submission" date="2021-03" db="EMBL/GenBank/DDBJ databases">
        <title>Antimicrobial resistance genes in bacteria isolated from Japanese honey, and their potential for conferring macrolide and lincosamide resistance in the American foulbrood pathogen Paenibacillus larvae.</title>
        <authorList>
            <person name="Okamoto M."/>
            <person name="Kumagai M."/>
            <person name="Kanamori H."/>
            <person name="Takamatsu D."/>
        </authorList>
    </citation>
    <scope>NUCLEOTIDE SEQUENCE [LARGE SCALE GENOMIC DNA]</scope>
    <source>
        <strain evidence="2 3">J1TS3</strain>
    </source>
</reference>
<dbReference type="Pfam" id="PF02830">
    <property type="entry name" value="V4R"/>
    <property type="match status" value="1"/>
</dbReference>
<dbReference type="InterPro" id="IPR010523">
    <property type="entry name" value="XylR_N"/>
</dbReference>
<name>A0ABQ4K3V4_9BACI</name>
<dbReference type="Proteomes" id="UP000680279">
    <property type="component" value="Unassembled WGS sequence"/>
</dbReference>
<dbReference type="Gene3D" id="1.10.10.2840">
    <property type="entry name" value="PucR C-terminal helix-turn-helix domain"/>
    <property type="match status" value="1"/>
</dbReference>
<evidence type="ECO:0000313" key="3">
    <source>
        <dbReference type="Proteomes" id="UP000680279"/>
    </source>
</evidence>
<dbReference type="EMBL" id="BOQT01000002">
    <property type="protein sequence ID" value="GIN19543.1"/>
    <property type="molecule type" value="Genomic_DNA"/>
</dbReference>
<dbReference type="Gene3D" id="3.30.1380.20">
    <property type="entry name" value="Trafficking protein particle complex subunit 3"/>
    <property type="match status" value="1"/>
</dbReference>
<dbReference type="Pfam" id="PF13556">
    <property type="entry name" value="HTH_30"/>
    <property type="match status" value="1"/>
</dbReference>
<dbReference type="RefSeq" id="WP_018706456.1">
    <property type="nucleotide sequence ID" value="NZ_BOQT01000002.1"/>
</dbReference>
<protein>
    <recommendedName>
        <fullName evidence="1">4-vinyl reductase 4VR domain-containing protein</fullName>
    </recommendedName>
</protein>
<dbReference type="Pfam" id="PF06505">
    <property type="entry name" value="XylR_N"/>
    <property type="match status" value="1"/>
</dbReference>
<accession>A0ABQ4K3V4</accession>
<proteinExistence type="predicted"/>